<dbReference type="Proteomes" id="UP001160390">
    <property type="component" value="Unassembled WGS sequence"/>
</dbReference>
<keyword evidence="2" id="KW-1185">Reference proteome</keyword>
<evidence type="ECO:0000313" key="1">
    <source>
        <dbReference type="EMBL" id="CAI6099779.1"/>
    </source>
</evidence>
<dbReference type="EMBL" id="CABFNP030001329">
    <property type="protein sequence ID" value="CAI6099779.1"/>
    <property type="molecule type" value="Genomic_DNA"/>
</dbReference>
<accession>A0AA35VSC3</accession>
<sequence length="299" mass="33933">MAKTHGAPKLMLLHEIITDENMPSDDFSLDERCARIQRGSIASRPEDWNQYGLSKIPTIQIHFQPDEGKKPLLSRLLGRRQKGAQWRAIMRIWTCNTPRLMRQGFYWGPDDVNEAKGSVQLYDKVSSRAWGLGRRWKHVREYELQPPGGKVEWLGDIMVFAQEAAALAQFDLSYITPERAVKMTATNWQQRLVYLADRRRPDLSFNTIYGSMPLKGSWIWPKAESSISERTIVASGSGMALECPKNSPTTGPSGITERYIMFVCVDRDLQAPKPYSKADTKGEGDLEETIEIGVRSLVN</sequence>
<organism evidence="1 2">
    <name type="scientific">Clonostachys chloroleuca</name>
    <dbReference type="NCBI Taxonomy" id="1926264"/>
    <lineage>
        <taxon>Eukaryota</taxon>
        <taxon>Fungi</taxon>
        <taxon>Dikarya</taxon>
        <taxon>Ascomycota</taxon>
        <taxon>Pezizomycotina</taxon>
        <taxon>Sordariomycetes</taxon>
        <taxon>Hypocreomycetidae</taxon>
        <taxon>Hypocreales</taxon>
        <taxon>Bionectriaceae</taxon>
        <taxon>Clonostachys</taxon>
    </lineage>
</organism>
<proteinExistence type="predicted"/>
<gene>
    <name evidence="1" type="ORF">CCHLO57077_00011569</name>
</gene>
<comment type="caution">
    <text evidence="1">The sequence shown here is derived from an EMBL/GenBank/DDBJ whole genome shotgun (WGS) entry which is preliminary data.</text>
</comment>
<evidence type="ECO:0000313" key="2">
    <source>
        <dbReference type="Proteomes" id="UP001160390"/>
    </source>
</evidence>
<protein>
    <submittedName>
        <fullName evidence="1">Uncharacterized protein</fullName>
    </submittedName>
</protein>
<dbReference type="AlphaFoldDB" id="A0AA35VSC3"/>
<name>A0AA35VSC3_9HYPO</name>
<reference evidence="1" key="1">
    <citation type="submission" date="2023-01" db="EMBL/GenBank/DDBJ databases">
        <authorList>
            <person name="Piombo E."/>
        </authorList>
    </citation>
    <scope>NUCLEOTIDE SEQUENCE</scope>
</reference>